<evidence type="ECO:0000313" key="2">
    <source>
        <dbReference type="EMBL" id="PTX82039.1"/>
    </source>
</evidence>
<gene>
    <name evidence="2" type="ORF">C1O12_21575</name>
    <name evidence="3" type="ORF">DL189_00730</name>
</gene>
<proteinExistence type="predicted"/>
<evidence type="ECO:0000313" key="3">
    <source>
        <dbReference type="EMBL" id="PXB43605.1"/>
    </source>
</evidence>
<keyword evidence="1" id="KW-0472">Membrane</keyword>
<protein>
    <submittedName>
        <fullName evidence="2">Uncharacterized protein</fullName>
    </submittedName>
</protein>
<sequence>MTRFRQMLYVIVTGLVTAGVLTGYYLWHRSYVQPFSCQANLVQHHPDETLTVWLNYTFDGKFGTLSMNGRAKSDPGKTIDRKISFRVERKDRLYLLTSEKNMTFPDDNVEDSWLEKYEPQFFVYPGKSIYMRINEQHNGNYIFTLGTLPTYVCRGSKKE</sequence>
<accession>A0A155C252</accession>
<dbReference type="Proteomes" id="UP000246375">
    <property type="component" value="Unassembled WGS sequence"/>
</dbReference>
<dbReference type="EMBL" id="QHMI01000001">
    <property type="protein sequence ID" value="PXB43605.1"/>
    <property type="molecule type" value="Genomic_DNA"/>
</dbReference>
<dbReference type="EMBL" id="PNXT01000002">
    <property type="protein sequence ID" value="PTX82039.1"/>
    <property type="molecule type" value="Genomic_DNA"/>
</dbReference>
<dbReference type="Proteomes" id="UP000244004">
    <property type="component" value="Unassembled WGS sequence"/>
</dbReference>
<dbReference type="AlphaFoldDB" id="A0A144JIM7"/>
<evidence type="ECO:0000313" key="4">
    <source>
        <dbReference type="Proteomes" id="UP000244004"/>
    </source>
</evidence>
<reference evidence="2 4" key="1">
    <citation type="submission" date="2018-01" db="EMBL/GenBank/DDBJ databases">
        <title>Geographic spread and resistance mechanisms of dominant carbapenem-resistant Enterobacter cloacae complex clones ST171 and ST78.</title>
        <authorList>
            <person name="Gomez-Simmonds A."/>
            <person name="Annavajhala M.K."/>
            <person name="Wang Z."/>
            <person name="Macesic N."/>
            <person name="Hu Y."/>
            <person name="Giddins M.J."/>
            <person name="O'Malley A."/>
            <person name="Toussaint N.C."/>
            <person name="Whittier S."/>
            <person name="Torres V.J."/>
            <person name="Uhlemann A.-C."/>
        </authorList>
    </citation>
    <scope>NUCLEOTIDE SEQUENCE [LARGE SCALE GENOMIC DNA]</scope>
    <source>
        <strain evidence="2 4">78</strain>
    </source>
</reference>
<organism evidence="2 4">
    <name type="scientific">Enterobacter hormaechei</name>
    <dbReference type="NCBI Taxonomy" id="158836"/>
    <lineage>
        <taxon>Bacteria</taxon>
        <taxon>Pseudomonadati</taxon>
        <taxon>Pseudomonadota</taxon>
        <taxon>Gammaproteobacteria</taxon>
        <taxon>Enterobacterales</taxon>
        <taxon>Enterobacteriaceae</taxon>
        <taxon>Enterobacter</taxon>
        <taxon>Enterobacter cloacae complex</taxon>
    </lineage>
</organism>
<name>A0A144JIM7_9ENTR</name>
<keyword evidence="1" id="KW-1133">Transmembrane helix</keyword>
<dbReference type="RefSeq" id="WP_022646606.1">
    <property type="nucleotide sequence ID" value="NZ_AP025764.1"/>
</dbReference>
<accession>A0A431SJU4</accession>
<evidence type="ECO:0000256" key="1">
    <source>
        <dbReference type="SAM" id="Phobius"/>
    </source>
</evidence>
<evidence type="ECO:0000313" key="5">
    <source>
        <dbReference type="Proteomes" id="UP000246375"/>
    </source>
</evidence>
<keyword evidence="1" id="KW-0812">Transmembrane</keyword>
<dbReference type="GeneID" id="99703794"/>
<comment type="caution">
    <text evidence="2">The sequence shown here is derived from an EMBL/GenBank/DDBJ whole genome shotgun (WGS) entry which is preliminary data.</text>
</comment>
<accession>A0A144JIM7</accession>
<feature type="transmembrane region" description="Helical" evidence="1">
    <location>
        <begin position="7"/>
        <end position="27"/>
    </location>
</feature>
<reference evidence="3 5" key="2">
    <citation type="submission" date="2018-05" db="EMBL/GenBank/DDBJ databases">
        <title>Evaluation of testing and processing parameters for the GenePOC Carba assay.</title>
        <authorList>
            <person name="Walsh T.R."/>
        </authorList>
    </citation>
    <scope>NUCLEOTIDE SEQUENCE [LARGE SCALE GENOMIC DNA]</scope>
    <source>
        <strain evidence="3 5">PECIMP</strain>
    </source>
</reference>